<dbReference type="Proteomes" id="UP000789405">
    <property type="component" value="Unassembled WGS sequence"/>
</dbReference>
<organism evidence="2 3">
    <name type="scientific">Dentiscutata erythropus</name>
    <dbReference type="NCBI Taxonomy" id="1348616"/>
    <lineage>
        <taxon>Eukaryota</taxon>
        <taxon>Fungi</taxon>
        <taxon>Fungi incertae sedis</taxon>
        <taxon>Mucoromycota</taxon>
        <taxon>Glomeromycotina</taxon>
        <taxon>Glomeromycetes</taxon>
        <taxon>Diversisporales</taxon>
        <taxon>Gigasporaceae</taxon>
        <taxon>Dentiscutata</taxon>
    </lineage>
</organism>
<comment type="caution">
    <text evidence="2">The sequence shown here is derived from an EMBL/GenBank/DDBJ whole genome shotgun (WGS) entry which is preliminary data.</text>
</comment>
<reference evidence="2" key="1">
    <citation type="submission" date="2021-06" db="EMBL/GenBank/DDBJ databases">
        <authorList>
            <person name="Kallberg Y."/>
            <person name="Tangrot J."/>
            <person name="Rosling A."/>
        </authorList>
    </citation>
    <scope>NUCLEOTIDE SEQUENCE</scope>
    <source>
        <strain evidence="2">MA453B</strain>
    </source>
</reference>
<proteinExistence type="predicted"/>
<keyword evidence="1" id="KW-0812">Transmembrane</keyword>
<accession>A0A9N9D4Q3</accession>
<evidence type="ECO:0000256" key="1">
    <source>
        <dbReference type="SAM" id="Phobius"/>
    </source>
</evidence>
<feature type="transmembrane region" description="Helical" evidence="1">
    <location>
        <begin position="20"/>
        <end position="40"/>
    </location>
</feature>
<evidence type="ECO:0000313" key="3">
    <source>
        <dbReference type="Proteomes" id="UP000789405"/>
    </source>
</evidence>
<sequence length="82" mass="9091">MSSYREQATSIIIFHMDGIFAFAAVRCSAFFPTACIVCFWSGSSFKEIFLIGSSFNEIFSIGSSFKEIFLSGSSKALPIVFY</sequence>
<protein>
    <submittedName>
        <fullName evidence="2">13829_t:CDS:1</fullName>
    </submittedName>
</protein>
<dbReference type="AlphaFoldDB" id="A0A9N9D4Q3"/>
<dbReference type="EMBL" id="CAJVPY010004712">
    <property type="protein sequence ID" value="CAG8626055.1"/>
    <property type="molecule type" value="Genomic_DNA"/>
</dbReference>
<name>A0A9N9D4Q3_9GLOM</name>
<keyword evidence="1" id="KW-1133">Transmembrane helix</keyword>
<gene>
    <name evidence="2" type="ORF">DERYTH_LOCUS8894</name>
</gene>
<keyword evidence="3" id="KW-1185">Reference proteome</keyword>
<keyword evidence="1" id="KW-0472">Membrane</keyword>
<evidence type="ECO:0000313" key="2">
    <source>
        <dbReference type="EMBL" id="CAG8626055.1"/>
    </source>
</evidence>